<feature type="domain" description="Rieske" evidence="7">
    <location>
        <begin position="64"/>
        <end position="178"/>
    </location>
</feature>
<feature type="region of interest" description="Disordered" evidence="6">
    <location>
        <begin position="1"/>
        <end position="69"/>
    </location>
</feature>
<dbReference type="EMBL" id="JAEHOD010000006">
    <property type="protein sequence ID" value="KAG2452063.1"/>
    <property type="molecule type" value="Genomic_DNA"/>
</dbReference>
<dbReference type="Pfam" id="PF22543">
    <property type="entry name" value="Rieske_4"/>
    <property type="match status" value="1"/>
</dbReference>
<dbReference type="PANTHER" id="PTHR21496">
    <property type="entry name" value="FERREDOXIN-RELATED"/>
    <property type="match status" value="1"/>
</dbReference>
<dbReference type="InterPro" id="IPR036922">
    <property type="entry name" value="Rieske_2Fe-2S_sf"/>
</dbReference>
<dbReference type="Proteomes" id="UP000613740">
    <property type="component" value="Unassembled WGS sequence"/>
</dbReference>
<name>A0A836BA14_9CHLO</name>
<dbReference type="InterPro" id="IPR017941">
    <property type="entry name" value="Rieske_2Fe-2S"/>
</dbReference>
<dbReference type="PROSITE" id="PS51296">
    <property type="entry name" value="RIESKE"/>
    <property type="match status" value="1"/>
</dbReference>
<evidence type="ECO:0000259" key="7">
    <source>
        <dbReference type="PROSITE" id="PS51296"/>
    </source>
</evidence>
<organism evidence="8 9">
    <name type="scientific">Chlamydomonas schloesseri</name>
    <dbReference type="NCBI Taxonomy" id="2026947"/>
    <lineage>
        <taxon>Eukaryota</taxon>
        <taxon>Viridiplantae</taxon>
        <taxon>Chlorophyta</taxon>
        <taxon>core chlorophytes</taxon>
        <taxon>Chlorophyceae</taxon>
        <taxon>CS clade</taxon>
        <taxon>Chlamydomonadales</taxon>
        <taxon>Chlamydomonadaceae</taxon>
        <taxon>Chlamydomonas</taxon>
    </lineage>
</organism>
<keyword evidence="4" id="KW-0411">Iron-sulfur</keyword>
<dbReference type="InterPro" id="IPR054716">
    <property type="entry name" value="Sol_Rieske_ferrdox_dom"/>
</dbReference>
<keyword evidence="1" id="KW-0001">2Fe-2S</keyword>
<evidence type="ECO:0000256" key="6">
    <source>
        <dbReference type="SAM" id="MobiDB-lite"/>
    </source>
</evidence>
<keyword evidence="9" id="KW-1185">Reference proteome</keyword>
<evidence type="ECO:0000313" key="9">
    <source>
        <dbReference type="Proteomes" id="UP000613740"/>
    </source>
</evidence>
<evidence type="ECO:0000256" key="2">
    <source>
        <dbReference type="ARBA" id="ARBA00022723"/>
    </source>
</evidence>
<comment type="caution">
    <text evidence="8">The sequence shown here is derived from an EMBL/GenBank/DDBJ whole genome shotgun (WGS) entry which is preliminary data.</text>
</comment>
<evidence type="ECO:0000256" key="5">
    <source>
        <dbReference type="ARBA" id="ARBA00034078"/>
    </source>
</evidence>
<feature type="region of interest" description="Disordered" evidence="6">
    <location>
        <begin position="219"/>
        <end position="241"/>
    </location>
</feature>
<dbReference type="OrthoDB" id="426882at2759"/>
<gene>
    <name evidence="8" type="ORF">HYH02_003099</name>
</gene>
<feature type="compositionally biased region" description="Pro residues" evidence="6">
    <location>
        <begin position="50"/>
        <end position="62"/>
    </location>
</feature>
<dbReference type="AlphaFoldDB" id="A0A836BA14"/>
<evidence type="ECO:0000256" key="3">
    <source>
        <dbReference type="ARBA" id="ARBA00023004"/>
    </source>
</evidence>
<dbReference type="PANTHER" id="PTHR21496:SF0">
    <property type="entry name" value="RIESKE DOMAIN-CONTAINING PROTEIN"/>
    <property type="match status" value="1"/>
</dbReference>
<dbReference type="SUPFAM" id="SSF50022">
    <property type="entry name" value="ISP domain"/>
    <property type="match status" value="1"/>
</dbReference>
<protein>
    <recommendedName>
        <fullName evidence="7">Rieske domain-containing protein</fullName>
    </recommendedName>
</protein>
<keyword evidence="2" id="KW-0479">Metal-binding</keyword>
<accession>A0A836BA14</accession>
<dbReference type="Gene3D" id="2.102.10.10">
    <property type="entry name" value="Rieske [2Fe-2S] iron-sulphur domain"/>
    <property type="match status" value="1"/>
</dbReference>
<evidence type="ECO:0000313" key="8">
    <source>
        <dbReference type="EMBL" id="KAG2452063.1"/>
    </source>
</evidence>
<dbReference type="GO" id="GO:0051537">
    <property type="term" value="F:2 iron, 2 sulfur cluster binding"/>
    <property type="evidence" value="ECO:0007669"/>
    <property type="project" value="UniProtKB-KW"/>
</dbReference>
<proteinExistence type="predicted"/>
<dbReference type="GO" id="GO:0046872">
    <property type="term" value="F:metal ion binding"/>
    <property type="evidence" value="ECO:0007669"/>
    <property type="project" value="UniProtKB-KW"/>
</dbReference>
<keyword evidence="3" id="KW-0408">Iron</keyword>
<sequence>MKLFKSLFSSSGCDEAKAQATTPTPSIHGPVPKVEPPPANAEPAATSEPAPAPEAEPKPAPGPTYIGESVTCPEGGRLQAKIEGRYVTVLRLDGKLACIDAICFHAGGPLGIGDIEEVNGRKCILCPWHYYKIDVETGDKYYQTMEFKEGKMQAGEWKSNGVRQRTHKAWEEDGKIYVQLSTYERRPSHADYVESDGYAFDEKCGDRCLNAPPSANKLKVHSAGADGRKPSGQVLRGQYHT</sequence>
<comment type="cofactor">
    <cofactor evidence="5">
        <name>[2Fe-2S] cluster</name>
        <dbReference type="ChEBI" id="CHEBI:190135"/>
    </cofactor>
</comment>
<evidence type="ECO:0000256" key="1">
    <source>
        <dbReference type="ARBA" id="ARBA00022714"/>
    </source>
</evidence>
<evidence type="ECO:0000256" key="4">
    <source>
        <dbReference type="ARBA" id="ARBA00023014"/>
    </source>
</evidence>
<dbReference type="CDD" id="cd03467">
    <property type="entry name" value="Rieske"/>
    <property type="match status" value="1"/>
</dbReference>
<reference evidence="8" key="1">
    <citation type="journal article" date="2020" name="bioRxiv">
        <title>Comparative genomics of Chlamydomonas.</title>
        <authorList>
            <person name="Craig R.J."/>
            <person name="Hasan A.R."/>
            <person name="Ness R.W."/>
            <person name="Keightley P.D."/>
        </authorList>
    </citation>
    <scope>NUCLEOTIDE SEQUENCE</scope>
    <source>
        <strain evidence="8">CCAP 11/173</strain>
    </source>
</reference>